<gene>
    <name evidence="2" type="ORF">CRHIZ90672A_00009768</name>
</gene>
<comment type="caution">
    <text evidence="2">The sequence shown here is derived from an EMBL/GenBank/DDBJ whole genome shotgun (WGS) entry which is preliminary data.</text>
</comment>
<accession>A0A9N9YT49</accession>
<dbReference type="OrthoDB" id="5129197at2759"/>
<sequence>MASNMDNLPPYQEKQPVQEKTERSASATSHITNRIAGTVQTGSIRDFQVDYLTIIRNSATSYHISLTVDPTPLYYIKLISSVAQVSNIQIFSVSDSTLPIAAARLSADPKNKKEPLATICTCSPTQPDALWLPMTAPKTLSSDYKTTLPIVLIPGRPAVPHLFKWYAAPDEPKFELRWEGPLPIVLGLRYHENNFESQYMFATVVRKTADGEDNLLEIRRWGGIEFELGVILGLFVLTHAKKTELL</sequence>
<dbReference type="EMBL" id="CABFNQ020000741">
    <property type="protein sequence ID" value="CAH0031183.1"/>
    <property type="molecule type" value="Genomic_DNA"/>
</dbReference>
<evidence type="ECO:0000313" key="2">
    <source>
        <dbReference type="EMBL" id="CAH0031183.1"/>
    </source>
</evidence>
<organism evidence="2 3">
    <name type="scientific">Clonostachys rhizophaga</name>
    <dbReference type="NCBI Taxonomy" id="160324"/>
    <lineage>
        <taxon>Eukaryota</taxon>
        <taxon>Fungi</taxon>
        <taxon>Dikarya</taxon>
        <taxon>Ascomycota</taxon>
        <taxon>Pezizomycotina</taxon>
        <taxon>Sordariomycetes</taxon>
        <taxon>Hypocreomycetidae</taxon>
        <taxon>Hypocreales</taxon>
        <taxon>Bionectriaceae</taxon>
        <taxon>Clonostachys</taxon>
    </lineage>
</organism>
<name>A0A9N9YT49_9HYPO</name>
<evidence type="ECO:0000313" key="3">
    <source>
        <dbReference type="Proteomes" id="UP000696573"/>
    </source>
</evidence>
<reference evidence="2" key="1">
    <citation type="submission" date="2021-10" db="EMBL/GenBank/DDBJ databases">
        <authorList>
            <person name="Piombo E."/>
        </authorList>
    </citation>
    <scope>NUCLEOTIDE SEQUENCE</scope>
</reference>
<proteinExistence type="predicted"/>
<feature type="region of interest" description="Disordered" evidence="1">
    <location>
        <begin position="1"/>
        <end position="31"/>
    </location>
</feature>
<dbReference type="Proteomes" id="UP000696573">
    <property type="component" value="Unassembled WGS sequence"/>
</dbReference>
<evidence type="ECO:0000256" key="1">
    <source>
        <dbReference type="SAM" id="MobiDB-lite"/>
    </source>
</evidence>
<protein>
    <submittedName>
        <fullName evidence="2">Uncharacterized protein</fullName>
    </submittedName>
</protein>
<dbReference type="AlphaFoldDB" id="A0A9N9YT49"/>
<keyword evidence="3" id="KW-1185">Reference proteome</keyword>